<proteinExistence type="predicted"/>
<name>A0A0B3WTX1_9FIRM</name>
<dbReference type="Proteomes" id="UP000031189">
    <property type="component" value="Unassembled WGS sequence"/>
</dbReference>
<keyword evidence="8 10" id="KW-0472">Membrane</keyword>
<dbReference type="GO" id="GO:0016887">
    <property type="term" value="F:ATP hydrolysis activity"/>
    <property type="evidence" value="ECO:0007669"/>
    <property type="project" value="InterPro"/>
</dbReference>
<comment type="subcellular location">
    <subcellularLocation>
        <location evidence="1">Cell membrane</location>
        <topology evidence="1">Multi-pass membrane protein</topology>
    </subcellularLocation>
</comment>
<dbReference type="Pfam" id="PF00005">
    <property type="entry name" value="ABC_tran"/>
    <property type="match status" value="1"/>
</dbReference>
<dbReference type="CDD" id="cd18547">
    <property type="entry name" value="ABC_6TM_Tm288_like"/>
    <property type="match status" value="1"/>
</dbReference>
<evidence type="ECO:0000259" key="12">
    <source>
        <dbReference type="PROSITE" id="PS50929"/>
    </source>
</evidence>
<evidence type="ECO:0000256" key="3">
    <source>
        <dbReference type="ARBA" id="ARBA00022475"/>
    </source>
</evidence>
<evidence type="ECO:0000256" key="6">
    <source>
        <dbReference type="ARBA" id="ARBA00022840"/>
    </source>
</evidence>
<evidence type="ECO:0000256" key="5">
    <source>
        <dbReference type="ARBA" id="ARBA00022741"/>
    </source>
</evidence>
<keyword evidence="14" id="KW-1185">Reference proteome</keyword>
<dbReference type="Pfam" id="PF00664">
    <property type="entry name" value="ABC_membrane"/>
    <property type="match status" value="1"/>
</dbReference>
<keyword evidence="7 10" id="KW-1133">Transmembrane helix</keyword>
<reference evidence="13 14" key="1">
    <citation type="submission" date="2014-12" db="EMBL/GenBank/DDBJ databases">
        <title>Draft genome sequence of Terrisporobacter sp. 08-306576, isolated from the blood culture of a bacteremia patient.</title>
        <authorList>
            <person name="Lund L.C."/>
            <person name="Sydenham T.V."/>
            <person name="Hogh S.V."/>
            <person name="Skov M.N."/>
            <person name="Kemp M."/>
            <person name="Justesen U.S."/>
        </authorList>
    </citation>
    <scope>NUCLEOTIDE SEQUENCE [LARGE SCALE GENOMIC DNA]</scope>
    <source>
        <strain evidence="13 14">08-306576</strain>
    </source>
</reference>
<comment type="caution">
    <text evidence="13">The sequence shown here is derived from an EMBL/GenBank/DDBJ whole genome shotgun (WGS) entry which is preliminary data.</text>
</comment>
<feature type="region of interest" description="Disordered" evidence="9">
    <location>
        <begin position="1"/>
        <end position="26"/>
    </location>
</feature>
<keyword evidence="2" id="KW-0813">Transport</keyword>
<feature type="transmembrane region" description="Helical" evidence="10">
    <location>
        <begin position="100"/>
        <end position="121"/>
    </location>
</feature>
<dbReference type="STRING" id="1577792.QX51_05245"/>
<dbReference type="GO" id="GO:0015421">
    <property type="term" value="F:ABC-type oligopeptide transporter activity"/>
    <property type="evidence" value="ECO:0007669"/>
    <property type="project" value="TreeGrafter"/>
</dbReference>
<dbReference type="Gene3D" id="3.40.50.300">
    <property type="entry name" value="P-loop containing nucleotide triphosphate hydrolases"/>
    <property type="match status" value="1"/>
</dbReference>
<dbReference type="CDD" id="cd03254">
    <property type="entry name" value="ABCC_Glucan_exporter_like"/>
    <property type="match status" value="1"/>
</dbReference>
<dbReference type="EMBL" id="JWHR01000057">
    <property type="protein sequence ID" value="KHS58030.1"/>
    <property type="molecule type" value="Genomic_DNA"/>
</dbReference>
<dbReference type="InterPro" id="IPR039421">
    <property type="entry name" value="Type_1_exporter"/>
</dbReference>
<dbReference type="AlphaFoldDB" id="A0A0B3WTX1"/>
<evidence type="ECO:0000256" key="4">
    <source>
        <dbReference type="ARBA" id="ARBA00022692"/>
    </source>
</evidence>
<gene>
    <name evidence="13" type="ORF">QX51_05245</name>
</gene>
<dbReference type="InterPro" id="IPR003439">
    <property type="entry name" value="ABC_transporter-like_ATP-bd"/>
</dbReference>
<dbReference type="SMART" id="SM00382">
    <property type="entry name" value="AAA"/>
    <property type="match status" value="1"/>
</dbReference>
<dbReference type="SUPFAM" id="SSF90123">
    <property type="entry name" value="ABC transporter transmembrane region"/>
    <property type="match status" value="1"/>
</dbReference>
<feature type="transmembrane region" description="Helical" evidence="10">
    <location>
        <begin position="287"/>
        <end position="308"/>
    </location>
</feature>
<dbReference type="PANTHER" id="PTHR43394:SF1">
    <property type="entry name" value="ATP-BINDING CASSETTE SUB-FAMILY B MEMBER 10, MITOCHONDRIAL"/>
    <property type="match status" value="1"/>
</dbReference>
<dbReference type="InterPro" id="IPR027417">
    <property type="entry name" value="P-loop_NTPase"/>
</dbReference>
<evidence type="ECO:0000256" key="7">
    <source>
        <dbReference type="ARBA" id="ARBA00022989"/>
    </source>
</evidence>
<dbReference type="PROSITE" id="PS50929">
    <property type="entry name" value="ABC_TM1F"/>
    <property type="match status" value="1"/>
</dbReference>
<feature type="domain" description="ABC transporter" evidence="11">
    <location>
        <begin position="377"/>
        <end position="611"/>
    </location>
</feature>
<keyword evidence="6 13" id="KW-0067">ATP-binding</keyword>
<dbReference type="InterPro" id="IPR003593">
    <property type="entry name" value="AAA+_ATPase"/>
</dbReference>
<dbReference type="RefSeq" id="WP_039678852.1">
    <property type="nucleotide sequence ID" value="NZ_JAXECK010000031.1"/>
</dbReference>
<keyword evidence="5" id="KW-0547">Nucleotide-binding</keyword>
<dbReference type="InterPro" id="IPR011527">
    <property type="entry name" value="ABC1_TM_dom"/>
</dbReference>
<evidence type="ECO:0000256" key="2">
    <source>
        <dbReference type="ARBA" id="ARBA00022448"/>
    </source>
</evidence>
<accession>A0A0B3WTX1</accession>
<evidence type="ECO:0000256" key="10">
    <source>
        <dbReference type="SAM" id="Phobius"/>
    </source>
</evidence>
<evidence type="ECO:0000256" key="9">
    <source>
        <dbReference type="SAM" id="MobiDB-lite"/>
    </source>
</evidence>
<evidence type="ECO:0000313" key="13">
    <source>
        <dbReference type="EMBL" id="KHS58030.1"/>
    </source>
</evidence>
<dbReference type="GO" id="GO:0005524">
    <property type="term" value="F:ATP binding"/>
    <property type="evidence" value="ECO:0007669"/>
    <property type="project" value="UniProtKB-KW"/>
</dbReference>
<dbReference type="GO" id="GO:0005886">
    <property type="term" value="C:plasma membrane"/>
    <property type="evidence" value="ECO:0007669"/>
    <property type="project" value="UniProtKB-SubCell"/>
</dbReference>
<dbReference type="InterPro" id="IPR036640">
    <property type="entry name" value="ABC1_TM_sf"/>
</dbReference>
<feature type="transmembrane region" description="Helical" evidence="10">
    <location>
        <begin position="202"/>
        <end position="219"/>
    </location>
</feature>
<dbReference type="SUPFAM" id="SSF52540">
    <property type="entry name" value="P-loop containing nucleoside triphosphate hydrolases"/>
    <property type="match status" value="1"/>
</dbReference>
<dbReference type="FunFam" id="1.20.1560.10:FF:000011">
    <property type="entry name" value="Multidrug ABC transporter ATP-binding protein"/>
    <property type="match status" value="1"/>
</dbReference>
<evidence type="ECO:0000256" key="1">
    <source>
        <dbReference type="ARBA" id="ARBA00004651"/>
    </source>
</evidence>
<protein>
    <submittedName>
        <fullName evidence="13">Multidrug ABC transporter ATP-binding protein</fullName>
    </submittedName>
</protein>
<keyword evidence="4 10" id="KW-0812">Transmembrane</keyword>
<sequence length="619" mass="68942">MSREGNRPRRARGPMGGGHGMRGPAEKAKDFKGTMRTLISYLAKYKLSIIIVFIFAIGSVTFSVIGPKILGKATTEIFNGLVSKVSGEGTGIDFEVIKRILITLVILYVVSAIFSFIQGYVMSGISQKVAYNLRDELVKKINRLPMKYFDKKTHGEVLSRFTNDIDTLSMSLNQSLTQIITSITTLVGVLIMMLSISVLMTISALVVIPISLFIISFVIKRSQKYFKSQQEYLGQVNGQVEELYGGHTVVQAFNGEEESIKEFNKVNNKLYDSAWKSQFLSSTMQPIMMFVGNLSYVVVSILGGYLVIKNKIEVGDIQSFIQYVRSFNQPISQMAQISNQLQSTAAAAERVFEFLNEEEEDVTVENPVSIKGLEGKIDFENVKFGYDKDRTIIKDFTAHVKPGQKVALVGPTGAGKSTMIKLLMRFYDVNSGAILVDGHNVKDFNRGELRELFGMVLQDTWLFSGSIKENIRYGRLNASDDEVINAAKAAHVHHFIKTLPDGYNMLLNEESSNISQGQKQLLTIARAILADPKILILDEATSSVDTRTELLIQKAMDNLMEGRTSFVIAHRLSTIKNADLILVINDGDIIEQGNHEELLAKDGFYANLYNSQFADKEAM</sequence>
<dbReference type="FunFam" id="3.40.50.300:FF:000287">
    <property type="entry name" value="Multidrug ABC transporter ATP-binding protein"/>
    <property type="match status" value="1"/>
</dbReference>
<keyword evidence="3" id="KW-1003">Cell membrane</keyword>
<feature type="domain" description="ABC transmembrane type-1" evidence="12">
    <location>
        <begin position="50"/>
        <end position="343"/>
    </location>
</feature>
<dbReference type="PROSITE" id="PS50893">
    <property type="entry name" value="ABC_TRANSPORTER_2"/>
    <property type="match status" value="1"/>
</dbReference>
<dbReference type="PANTHER" id="PTHR43394">
    <property type="entry name" value="ATP-DEPENDENT PERMEASE MDL1, MITOCHONDRIAL"/>
    <property type="match status" value="1"/>
</dbReference>
<dbReference type="InterPro" id="IPR017871">
    <property type="entry name" value="ABC_transporter-like_CS"/>
</dbReference>
<feature type="transmembrane region" description="Helical" evidence="10">
    <location>
        <begin position="45"/>
        <end position="65"/>
    </location>
</feature>
<evidence type="ECO:0000313" key="14">
    <source>
        <dbReference type="Proteomes" id="UP000031189"/>
    </source>
</evidence>
<dbReference type="Gene3D" id="1.20.1560.10">
    <property type="entry name" value="ABC transporter type 1, transmembrane domain"/>
    <property type="match status" value="1"/>
</dbReference>
<dbReference type="PROSITE" id="PS00211">
    <property type="entry name" value="ABC_TRANSPORTER_1"/>
    <property type="match status" value="1"/>
</dbReference>
<evidence type="ECO:0000256" key="8">
    <source>
        <dbReference type="ARBA" id="ARBA00023136"/>
    </source>
</evidence>
<feature type="transmembrane region" description="Helical" evidence="10">
    <location>
        <begin position="176"/>
        <end position="196"/>
    </location>
</feature>
<organism evidence="13 14">
    <name type="scientific">Terrisporobacter othiniensis</name>
    <dbReference type="NCBI Taxonomy" id="1577792"/>
    <lineage>
        <taxon>Bacteria</taxon>
        <taxon>Bacillati</taxon>
        <taxon>Bacillota</taxon>
        <taxon>Clostridia</taxon>
        <taxon>Peptostreptococcales</taxon>
        <taxon>Peptostreptococcaceae</taxon>
        <taxon>Terrisporobacter</taxon>
    </lineage>
</organism>
<evidence type="ECO:0000259" key="11">
    <source>
        <dbReference type="PROSITE" id="PS50893"/>
    </source>
</evidence>